<reference evidence="1" key="2">
    <citation type="journal article" date="2022" name="Microbiol. Resour. Announc.">
        <title>Metagenome Sequencing to Explore Phylogenomics of Terrestrial Cyanobacteria.</title>
        <authorList>
            <person name="Ward R.D."/>
            <person name="Stajich J.E."/>
            <person name="Johansen J.R."/>
            <person name="Huntemann M."/>
            <person name="Clum A."/>
            <person name="Foster B."/>
            <person name="Foster B."/>
            <person name="Roux S."/>
            <person name="Palaniappan K."/>
            <person name="Varghese N."/>
            <person name="Mukherjee S."/>
            <person name="Reddy T.B.K."/>
            <person name="Daum C."/>
            <person name="Copeland A."/>
            <person name="Chen I.A."/>
            <person name="Ivanova N.N."/>
            <person name="Kyrpides N.C."/>
            <person name="Shapiro N."/>
            <person name="Eloe-Fadrosh E.A."/>
            <person name="Pietrasiak N."/>
        </authorList>
    </citation>
    <scope>NUCLEOTIDE SEQUENCE</scope>
    <source>
        <strain evidence="1">HA4357-MV3</strain>
    </source>
</reference>
<proteinExistence type="predicted"/>
<accession>A0A9E3H6Z2</accession>
<sequence length="110" mass="11806">MWNLSKLQNLYSQTVTVNIQNGKLGKNVETSNVALGNATLSVPNQGDVIFTDVGSKRPPGVSSGDWFVEITYKDKKWAYSYGGGGNLTAIINQDGSLTLNPITGKITSIQ</sequence>
<dbReference type="EMBL" id="JAHHHW010000075">
    <property type="protein sequence ID" value="MBW4431852.1"/>
    <property type="molecule type" value="Genomic_DNA"/>
</dbReference>
<evidence type="ECO:0000313" key="1">
    <source>
        <dbReference type="EMBL" id="MBW4431852.1"/>
    </source>
</evidence>
<dbReference type="AlphaFoldDB" id="A0A9E3H6Z2"/>
<dbReference type="Proteomes" id="UP000813215">
    <property type="component" value="Unassembled WGS sequence"/>
</dbReference>
<protein>
    <submittedName>
        <fullName evidence="1">Uncharacterized protein</fullName>
    </submittedName>
</protein>
<evidence type="ECO:0000313" key="2">
    <source>
        <dbReference type="Proteomes" id="UP000813215"/>
    </source>
</evidence>
<reference evidence="1" key="1">
    <citation type="submission" date="2021-05" db="EMBL/GenBank/DDBJ databases">
        <authorList>
            <person name="Pietrasiak N."/>
            <person name="Ward R."/>
            <person name="Stajich J.E."/>
            <person name="Kurbessoian T."/>
        </authorList>
    </citation>
    <scope>NUCLEOTIDE SEQUENCE</scope>
    <source>
        <strain evidence="1">HA4357-MV3</strain>
    </source>
</reference>
<name>A0A9E3H6Z2_9NOST</name>
<gene>
    <name evidence="1" type="ORF">KME28_09010</name>
</gene>
<organism evidence="1 2">
    <name type="scientific">Pelatocladus maniniholoensis HA4357-MV3</name>
    <dbReference type="NCBI Taxonomy" id="1117104"/>
    <lineage>
        <taxon>Bacteria</taxon>
        <taxon>Bacillati</taxon>
        <taxon>Cyanobacteriota</taxon>
        <taxon>Cyanophyceae</taxon>
        <taxon>Nostocales</taxon>
        <taxon>Nostocaceae</taxon>
        <taxon>Pelatocladus</taxon>
    </lineage>
</organism>
<comment type="caution">
    <text evidence="1">The sequence shown here is derived from an EMBL/GenBank/DDBJ whole genome shotgun (WGS) entry which is preliminary data.</text>
</comment>